<evidence type="ECO:0000256" key="1">
    <source>
        <dbReference type="ARBA" id="ARBA00010641"/>
    </source>
</evidence>
<dbReference type="Pfam" id="PF08281">
    <property type="entry name" value="Sigma70_r4_2"/>
    <property type="match status" value="1"/>
</dbReference>
<proteinExistence type="inferred from homology"/>
<evidence type="ECO:0000259" key="6">
    <source>
        <dbReference type="Pfam" id="PF08281"/>
    </source>
</evidence>
<feature type="domain" description="RNA polymerase sigma-70 region 2" evidence="5">
    <location>
        <begin position="23"/>
        <end position="85"/>
    </location>
</feature>
<dbReference type="Pfam" id="PF04542">
    <property type="entry name" value="Sigma70_r2"/>
    <property type="match status" value="1"/>
</dbReference>
<sequence>MRCARLPPDHGPSLPFACLAVLERYYRELLNFCTRIIRNSDAAADAVQETYARVLSAQQGERELIEPRALLYRTARNLLTDQYRRSVVRGEEQPRAADGDDIALDEIAAPAACQPETAAMSTQAVDALLAVISALPPRCRQAFVMHRFDGLSHSDIAAQMGISRKMVEQHIKVAMQACRRAKSDWDARAGGAAPAPSHEPLQP</sequence>
<evidence type="ECO:0008006" key="9">
    <source>
        <dbReference type="Google" id="ProtNLM"/>
    </source>
</evidence>
<evidence type="ECO:0000256" key="2">
    <source>
        <dbReference type="ARBA" id="ARBA00023015"/>
    </source>
</evidence>
<dbReference type="Gene3D" id="1.10.1740.10">
    <property type="match status" value="1"/>
</dbReference>
<feature type="domain" description="RNA polymerase sigma factor 70 region 4 type 2" evidence="6">
    <location>
        <begin position="127"/>
        <end position="178"/>
    </location>
</feature>
<comment type="similarity">
    <text evidence="1">Belongs to the sigma-70 factor family. ECF subfamily.</text>
</comment>
<dbReference type="PANTHER" id="PTHR43133:SF63">
    <property type="entry name" value="RNA POLYMERASE SIGMA FACTOR FECI-RELATED"/>
    <property type="match status" value="1"/>
</dbReference>
<dbReference type="AlphaFoldDB" id="A0A6J5BWB5"/>
<dbReference type="InterPro" id="IPR036388">
    <property type="entry name" value="WH-like_DNA-bd_sf"/>
</dbReference>
<dbReference type="InterPro" id="IPR039425">
    <property type="entry name" value="RNA_pol_sigma-70-like"/>
</dbReference>
<dbReference type="Gene3D" id="1.10.10.10">
    <property type="entry name" value="Winged helix-like DNA-binding domain superfamily/Winged helix DNA-binding domain"/>
    <property type="match status" value="1"/>
</dbReference>
<name>A0A6J5BWB5_9BURK</name>
<organism evidence="7 8">
    <name type="scientific">Achromobacter insuavis</name>
    <dbReference type="NCBI Taxonomy" id="1287735"/>
    <lineage>
        <taxon>Bacteria</taxon>
        <taxon>Pseudomonadati</taxon>
        <taxon>Pseudomonadota</taxon>
        <taxon>Betaproteobacteria</taxon>
        <taxon>Burkholderiales</taxon>
        <taxon>Alcaligenaceae</taxon>
        <taxon>Achromobacter</taxon>
    </lineage>
</organism>
<keyword evidence="3" id="KW-0731">Sigma factor</keyword>
<dbReference type="GO" id="GO:0016987">
    <property type="term" value="F:sigma factor activity"/>
    <property type="evidence" value="ECO:0007669"/>
    <property type="project" value="UniProtKB-KW"/>
</dbReference>
<evidence type="ECO:0000313" key="7">
    <source>
        <dbReference type="EMBL" id="CAB3716643.1"/>
    </source>
</evidence>
<dbReference type="InterPro" id="IPR013249">
    <property type="entry name" value="RNA_pol_sigma70_r4_t2"/>
</dbReference>
<dbReference type="GO" id="GO:0006352">
    <property type="term" value="P:DNA-templated transcription initiation"/>
    <property type="evidence" value="ECO:0007669"/>
    <property type="project" value="InterPro"/>
</dbReference>
<dbReference type="RefSeq" id="WP_231689844.1">
    <property type="nucleotide sequence ID" value="NZ_JBMIUA010000003.1"/>
</dbReference>
<dbReference type="PANTHER" id="PTHR43133">
    <property type="entry name" value="RNA POLYMERASE ECF-TYPE SIGMA FACTO"/>
    <property type="match status" value="1"/>
</dbReference>
<evidence type="ECO:0000256" key="4">
    <source>
        <dbReference type="ARBA" id="ARBA00023163"/>
    </source>
</evidence>
<protein>
    <recommendedName>
        <fullName evidence="9">RNA polymerase sigma factor FecI</fullName>
    </recommendedName>
</protein>
<dbReference type="InterPro" id="IPR013324">
    <property type="entry name" value="RNA_pol_sigma_r3/r4-like"/>
</dbReference>
<evidence type="ECO:0000259" key="5">
    <source>
        <dbReference type="Pfam" id="PF04542"/>
    </source>
</evidence>
<keyword evidence="4" id="KW-0804">Transcription</keyword>
<dbReference type="EMBL" id="CADIJR010000141">
    <property type="protein sequence ID" value="CAB3716643.1"/>
    <property type="molecule type" value="Genomic_DNA"/>
</dbReference>
<evidence type="ECO:0000256" key="3">
    <source>
        <dbReference type="ARBA" id="ARBA00023082"/>
    </source>
</evidence>
<gene>
    <name evidence="7" type="ORF">LMG26845_06083</name>
</gene>
<keyword evidence="2" id="KW-0805">Transcription regulation</keyword>
<dbReference type="NCBIfam" id="TIGR02937">
    <property type="entry name" value="sigma70-ECF"/>
    <property type="match status" value="1"/>
</dbReference>
<dbReference type="GO" id="GO:0003677">
    <property type="term" value="F:DNA binding"/>
    <property type="evidence" value="ECO:0007669"/>
    <property type="project" value="InterPro"/>
</dbReference>
<dbReference type="SUPFAM" id="SSF88946">
    <property type="entry name" value="Sigma2 domain of RNA polymerase sigma factors"/>
    <property type="match status" value="1"/>
</dbReference>
<dbReference type="InterPro" id="IPR007627">
    <property type="entry name" value="RNA_pol_sigma70_r2"/>
</dbReference>
<reference evidence="7 8" key="1">
    <citation type="submission" date="2020-04" db="EMBL/GenBank/DDBJ databases">
        <authorList>
            <person name="De Canck E."/>
        </authorList>
    </citation>
    <scope>NUCLEOTIDE SEQUENCE [LARGE SCALE GENOMIC DNA]</scope>
    <source>
        <strain evidence="7 8">LMG 26845</strain>
    </source>
</reference>
<dbReference type="SUPFAM" id="SSF88659">
    <property type="entry name" value="Sigma3 and sigma4 domains of RNA polymerase sigma factors"/>
    <property type="match status" value="1"/>
</dbReference>
<accession>A0A6J5BWB5</accession>
<keyword evidence="8" id="KW-1185">Reference proteome</keyword>
<dbReference type="InterPro" id="IPR014284">
    <property type="entry name" value="RNA_pol_sigma-70_dom"/>
</dbReference>
<dbReference type="Proteomes" id="UP000507979">
    <property type="component" value="Unassembled WGS sequence"/>
</dbReference>
<dbReference type="CDD" id="cd06171">
    <property type="entry name" value="Sigma70_r4"/>
    <property type="match status" value="1"/>
</dbReference>
<evidence type="ECO:0000313" key="8">
    <source>
        <dbReference type="Proteomes" id="UP000507979"/>
    </source>
</evidence>
<dbReference type="InterPro" id="IPR013325">
    <property type="entry name" value="RNA_pol_sigma_r2"/>
</dbReference>